<name>A0A7X0EE93_9PROT</name>
<evidence type="ECO:0000313" key="1">
    <source>
        <dbReference type="EMBL" id="MBB6253647.1"/>
    </source>
</evidence>
<evidence type="ECO:0000313" key="2">
    <source>
        <dbReference type="Proteomes" id="UP000539175"/>
    </source>
</evidence>
<comment type="caution">
    <text evidence="1">The sequence shown here is derived from an EMBL/GenBank/DDBJ whole genome shotgun (WGS) entry which is preliminary data.</text>
</comment>
<proteinExistence type="predicted"/>
<dbReference type="SUPFAM" id="SSF54637">
    <property type="entry name" value="Thioesterase/thiol ester dehydrase-isomerase"/>
    <property type="match status" value="1"/>
</dbReference>
<dbReference type="Gene3D" id="3.10.129.10">
    <property type="entry name" value="Hotdog Thioesterase"/>
    <property type="match status" value="1"/>
</dbReference>
<dbReference type="InterPro" id="IPR029069">
    <property type="entry name" value="HotDog_dom_sf"/>
</dbReference>
<reference evidence="1 2" key="1">
    <citation type="submission" date="2020-08" db="EMBL/GenBank/DDBJ databases">
        <title>Genomic Encyclopedia of Type Strains, Phase IV (KMG-IV): sequencing the most valuable type-strain genomes for metagenomic binning, comparative biology and taxonomic classification.</title>
        <authorList>
            <person name="Goeker M."/>
        </authorList>
    </citation>
    <scope>NUCLEOTIDE SEQUENCE [LARGE SCALE GENOMIC DNA]</scope>
    <source>
        <strain evidence="1 2">DSM 22198</strain>
    </source>
</reference>
<organism evidence="1 2">
    <name type="scientific">Nitrospirillum iridis</name>
    <dbReference type="NCBI Taxonomy" id="765888"/>
    <lineage>
        <taxon>Bacteria</taxon>
        <taxon>Pseudomonadati</taxon>
        <taxon>Pseudomonadota</taxon>
        <taxon>Alphaproteobacteria</taxon>
        <taxon>Rhodospirillales</taxon>
        <taxon>Azospirillaceae</taxon>
        <taxon>Nitrospirillum</taxon>
    </lineage>
</organism>
<keyword evidence="2" id="KW-1185">Reference proteome</keyword>
<protein>
    <submittedName>
        <fullName evidence="1">Acyl dehydratase</fullName>
    </submittedName>
</protein>
<gene>
    <name evidence="1" type="ORF">FHS74_004223</name>
</gene>
<accession>A0A7X0EE93</accession>
<dbReference type="AlphaFoldDB" id="A0A7X0EE93"/>
<dbReference type="EMBL" id="JACIIZ010000013">
    <property type="protein sequence ID" value="MBB6253647.1"/>
    <property type="molecule type" value="Genomic_DNA"/>
</dbReference>
<dbReference type="Proteomes" id="UP000539175">
    <property type="component" value="Unassembled WGS sequence"/>
</dbReference>
<sequence>MMRHSLISRTLKAGLLAAAIGLPLVLTSEPMAFAAQKTAPAASLMHRDDADFQVLYPGIYSAKEKEVVAKYLADNQALKDRGPIDVQALVHGTLPKDTPGVGPVVHATEAWVRYDNDKYDPKDPIRSDAQYARKIGFQDILAYPTFATNDDIYMVPWPVQGRDKLLVSELSHSVTTYKPIYPGDDLYLVANERTVTDLTPPTGSTYRSIAIQTKGSVYNQRGEKVNDVIFRVTENIRVYKDPSKAPANPGFGDIWVAPDWLSRPAHVYSDQDWVKIKDIWSKEKRRGAEPLYWEDVKVGDQPAWTLDGPIEASVMPIKPWGMGAGGSRTLKAEMLDPAVAKTLVRGAKDGIYRLPNPKDEIPALPEMAAGEGPAPAGAIDTTDIHKDGAKRSPLVNFMGRDFAIRQITNWMGDRGWLETLRWSIMDARTMADHGYPVPHNPDAEHWLDRVPFLKGKYVNTHGLTQDVAIVKSYVTAKYVRDTKHMADLVWWIETIDGHVFEEGMASVVLPSKAGA</sequence>
<dbReference type="RefSeq" id="WP_184804614.1">
    <property type="nucleotide sequence ID" value="NZ_JACIIZ010000013.1"/>
</dbReference>